<evidence type="ECO:0000313" key="1">
    <source>
        <dbReference type="EMBL" id="GGH79713.1"/>
    </source>
</evidence>
<dbReference type="EMBL" id="BMDD01000003">
    <property type="protein sequence ID" value="GGH79713.1"/>
    <property type="molecule type" value="Genomic_DNA"/>
</dbReference>
<sequence length="108" mass="12841">MFESYDFKPGIVTYDPFKLSPFDSTDQDWINEDLVQVSYPQGYVLDVGWYKGISRFVIWIIKDNNWEQPVHKKNYRTIQELYEGMEKAIATMNKLLNESFIDESKKSK</sequence>
<gene>
    <name evidence="1" type="ORF">GCM10007362_26920</name>
</gene>
<protein>
    <submittedName>
        <fullName evidence="1">Uncharacterized protein</fullName>
    </submittedName>
</protein>
<dbReference type="RefSeq" id="WP_172244284.1">
    <property type="nucleotide sequence ID" value="NZ_BMDD01000003.1"/>
</dbReference>
<dbReference type="Proteomes" id="UP000605427">
    <property type="component" value="Unassembled WGS sequence"/>
</dbReference>
<accession>A0ABQ1ZUK6</accession>
<comment type="caution">
    <text evidence="1">The sequence shown here is derived from an EMBL/GenBank/DDBJ whole genome shotgun (WGS) entry which is preliminary data.</text>
</comment>
<reference evidence="2" key="1">
    <citation type="journal article" date="2019" name="Int. J. Syst. Evol. Microbiol.">
        <title>The Global Catalogue of Microorganisms (GCM) 10K type strain sequencing project: providing services to taxonomists for standard genome sequencing and annotation.</title>
        <authorList>
            <consortium name="The Broad Institute Genomics Platform"/>
            <consortium name="The Broad Institute Genome Sequencing Center for Infectious Disease"/>
            <person name="Wu L."/>
            <person name="Ma J."/>
        </authorList>
    </citation>
    <scope>NUCLEOTIDE SEQUENCE [LARGE SCALE GENOMIC DNA]</scope>
    <source>
        <strain evidence="2">CCM 8702</strain>
    </source>
</reference>
<keyword evidence="2" id="KW-1185">Reference proteome</keyword>
<evidence type="ECO:0000313" key="2">
    <source>
        <dbReference type="Proteomes" id="UP000605427"/>
    </source>
</evidence>
<name>A0ABQ1ZUK6_9BACL</name>
<organism evidence="1 2">
    <name type="scientific">Saccharibacillus endophyticus</name>
    <dbReference type="NCBI Taxonomy" id="2060666"/>
    <lineage>
        <taxon>Bacteria</taxon>
        <taxon>Bacillati</taxon>
        <taxon>Bacillota</taxon>
        <taxon>Bacilli</taxon>
        <taxon>Bacillales</taxon>
        <taxon>Paenibacillaceae</taxon>
        <taxon>Saccharibacillus</taxon>
    </lineage>
</organism>
<proteinExistence type="predicted"/>